<comment type="subcellular location">
    <subcellularLocation>
        <location evidence="1">Membrane</location>
        <topology evidence="1">Multi-pass membrane protein</topology>
    </subcellularLocation>
</comment>
<feature type="transmembrane region" description="Helical" evidence="6">
    <location>
        <begin position="98"/>
        <end position="118"/>
    </location>
</feature>
<evidence type="ECO:0000313" key="8">
    <source>
        <dbReference type="EMBL" id="CAA9563880.1"/>
    </source>
</evidence>
<reference evidence="8" key="1">
    <citation type="submission" date="2020-02" db="EMBL/GenBank/DDBJ databases">
        <authorList>
            <person name="Meier V. D."/>
        </authorList>
    </citation>
    <scope>NUCLEOTIDE SEQUENCE</scope>
    <source>
        <strain evidence="8">AVDCRST_MAG19</strain>
    </source>
</reference>
<dbReference type="GO" id="GO:0005886">
    <property type="term" value="C:plasma membrane"/>
    <property type="evidence" value="ECO:0007669"/>
    <property type="project" value="TreeGrafter"/>
</dbReference>
<keyword evidence="4 6" id="KW-0472">Membrane</keyword>
<dbReference type="InterPro" id="IPR010645">
    <property type="entry name" value="MFS_4"/>
</dbReference>
<dbReference type="Pfam" id="PF06779">
    <property type="entry name" value="MFS_4"/>
    <property type="match status" value="1"/>
</dbReference>
<feature type="transmembrane region" description="Helical" evidence="6">
    <location>
        <begin position="157"/>
        <end position="176"/>
    </location>
</feature>
<feature type="transmembrane region" description="Helical" evidence="6">
    <location>
        <begin position="319"/>
        <end position="340"/>
    </location>
</feature>
<evidence type="ECO:0000256" key="5">
    <source>
        <dbReference type="SAM" id="MobiDB-lite"/>
    </source>
</evidence>
<feature type="transmembrane region" description="Helical" evidence="6">
    <location>
        <begin position="71"/>
        <end position="91"/>
    </location>
</feature>
<evidence type="ECO:0000259" key="7">
    <source>
        <dbReference type="PROSITE" id="PS50850"/>
    </source>
</evidence>
<proteinExistence type="predicted"/>
<sequence>MIDRGGCGDDQPRSMLPASVTTPHPAWERIRPLVGGILALAAAMGIGRFAYTPILPAMLADRRLDAAQAGLLAAANYAGYLAGAVLVAALVTPSAQAGVLRASAVAVAVTTALMAMTGPAAWGVVRFLAGVAGAGVFVLASGLVLDDLRRQGRASLSGWLFSGVGLGIAISGFVVRATGGALGWRGDWAVLALVAAVAIYPAWRWLPAARSRSAPTRSALPTEMGAPPRGLVLLFAAYFFEGVGYIVSGTFLSAIVERTPGSEGLGASVWIVAGLAAIPAGVLWSAAARRVGYARALAGAYLLQACGIVLPAVGGGAPAFASAALFGGTFVGITTLTLTLAGQLTPHRSASLIGALTAVYGLGQVIGPVLAGLIADRAEGFGPALAAAAVIVLLGGSLAAAIRPA</sequence>
<feature type="transmembrane region" description="Helical" evidence="6">
    <location>
        <begin position="267"/>
        <end position="286"/>
    </location>
</feature>
<evidence type="ECO:0000256" key="3">
    <source>
        <dbReference type="ARBA" id="ARBA00022989"/>
    </source>
</evidence>
<feature type="transmembrane region" description="Helical" evidence="6">
    <location>
        <begin position="124"/>
        <end position="145"/>
    </location>
</feature>
<dbReference type="InterPro" id="IPR036259">
    <property type="entry name" value="MFS_trans_sf"/>
</dbReference>
<organism evidence="8">
    <name type="scientific">uncultured Thermomicrobiales bacterium</name>
    <dbReference type="NCBI Taxonomy" id="1645740"/>
    <lineage>
        <taxon>Bacteria</taxon>
        <taxon>Pseudomonadati</taxon>
        <taxon>Thermomicrobiota</taxon>
        <taxon>Thermomicrobia</taxon>
        <taxon>Thermomicrobiales</taxon>
        <taxon>environmental samples</taxon>
    </lineage>
</organism>
<feature type="transmembrane region" description="Helical" evidence="6">
    <location>
        <begin position="381"/>
        <end position="402"/>
    </location>
</feature>
<feature type="transmembrane region" description="Helical" evidence="6">
    <location>
        <begin position="188"/>
        <end position="209"/>
    </location>
</feature>
<evidence type="ECO:0000256" key="2">
    <source>
        <dbReference type="ARBA" id="ARBA00022692"/>
    </source>
</evidence>
<dbReference type="PANTHER" id="PTHR23537">
    <property type="match status" value="1"/>
</dbReference>
<dbReference type="InterPro" id="IPR001958">
    <property type="entry name" value="Tet-R_TetA/multi-R_MdtG-like"/>
</dbReference>
<dbReference type="PRINTS" id="PR01035">
    <property type="entry name" value="TCRTETA"/>
</dbReference>
<feature type="transmembrane region" description="Helical" evidence="6">
    <location>
        <begin position="352"/>
        <end position="375"/>
    </location>
</feature>
<evidence type="ECO:0000256" key="4">
    <source>
        <dbReference type="ARBA" id="ARBA00023136"/>
    </source>
</evidence>
<protein>
    <submittedName>
        <fullName evidence="8">Uncharacterized MFS-type transporter</fullName>
    </submittedName>
</protein>
<feature type="domain" description="Major facilitator superfamily (MFS) profile" evidence="7">
    <location>
        <begin position="31"/>
        <end position="405"/>
    </location>
</feature>
<feature type="compositionally biased region" description="Basic and acidic residues" evidence="5">
    <location>
        <begin position="1"/>
        <end position="12"/>
    </location>
</feature>
<keyword evidence="3 6" id="KW-1133">Transmembrane helix</keyword>
<dbReference type="AlphaFoldDB" id="A0A6J4UZ50"/>
<dbReference type="PROSITE" id="PS50850">
    <property type="entry name" value="MFS"/>
    <property type="match status" value="1"/>
</dbReference>
<evidence type="ECO:0000256" key="1">
    <source>
        <dbReference type="ARBA" id="ARBA00004141"/>
    </source>
</evidence>
<keyword evidence="2 6" id="KW-0812">Transmembrane</keyword>
<dbReference type="EMBL" id="CADCWL010000090">
    <property type="protein sequence ID" value="CAA9563880.1"/>
    <property type="molecule type" value="Genomic_DNA"/>
</dbReference>
<dbReference type="GO" id="GO:0022857">
    <property type="term" value="F:transmembrane transporter activity"/>
    <property type="evidence" value="ECO:0007669"/>
    <property type="project" value="InterPro"/>
</dbReference>
<feature type="region of interest" description="Disordered" evidence="5">
    <location>
        <begin position="1"/>
        <end position="20"/>
    </location>
</feature>
<dbReference type="Gene3D" id="1.20.1250.20">
    <property type="entry name" value="MFS general substrate transporter like domains"/>
    <property type="match status" value="1"/>
</dbReference>
<dbReference type="PANTHER" id="PTHR23537:SF1">
    <property type="entry name" value="SUGAR TRANSPORTER"/>
    <property type="match status" value="1"/>
</dbReference>
<feature type="transmembrane region" description="Helical" evidence="6">
    <location>
        <begin position="230"/>
        <end position="255"/>
    </location>
</feature>
<accession>A0A6J4UZ50</accession>
<dbReference type="SUPFAM" id="SSF103473">
    <property type="entry name" value="MFS general substrate transporter"/>
    <property type="match status" value="1"/>
</dbReference>
<gene>
    <name evidence="8" type="ORF">AVDCRST_MAG19-2058</name>
</gene>
<dbReference type="InterPro" id="IPR020846">
    <property type="entry name" value="MFS_dom"/>
</dbReference>
<evidence type="ECO:0000256" key="6">
    <source>
        <dbReference type="SAM" id="Phobius"/>
    </source>
</evidence>
<name>A0A6J4UZ50_9BACT</name>
<feature type="transmembrane region" description="Helical" evidence="6">
    <location>
        <begin position="293"/>
        <end position="313"/>
    </location>
</feature>
<feature type="transmembrane region" description="Helical" evidence="6">
    <location>
        <begin position="33"/>
        <end position="51"/>
    </location>
</feature>